<comment type="caution">
    <text evidence="1">The sequence shown here is derived from an EMBL/GenBank/DDBJ whole genome shotgun (WGS) entry which is preliminary data.</text>
</comment>
<sequence>MSVTPADLTGTERAVLLVLMAESRPVPNPELVILGPALDKPGRDKLNRLGLIESERVGNRFVHELTDRGWRLCRDIASAGPPPRSTGPAKALYTVLGALGRHLQRSELSLADIFWPATDDPVQTVEDRVRAAYTRLTMRPGGWVALARLRAELADDRDDVDAALRALYRTAGVSVIPEENQKILTAADRAAAVLIGDGPKHLIAIEP</sequence>
<accession>A0A7I9ZLC9</accession>
<name>A0A7I9ZLC9_9MYCO</name>
<dbReference type="EMBL" id="BLLB01000002">
    <property type="protein sequence ID" value="GFH01507.1"/>
    <property type="molecule type" value="Genomic_DNA"/>
</dbReference>
<dbReference type="Proteomes" id="UP000465304">
    <property type="component" value="Unassembled WGS sequence"/>
</dbReference>
<gene>
    <name evidence="1" type="ORF">MHIP_19900</name>
</gene>
<reference evidence="1 2" key="1">
    <citation type="journal article" date="2019" name="Emerg. Microbes Infect.">
        <title>Comprehensive subspecies identification of 175 nontuberculous mycobacteria species based on 7547 genomic profiles.</title>
        <authorList>
            <person name="Matsumoto Y."/>
            <person name="Kinjo T."/>
            <person name="Motooka D."/>
            <person name="Nabeya D."/>
            <person name="Jung N."/>
            <person name="Uechi K."/>
            <person name="Horii T."/>
            <person name="Iida T."/>
            <person name="Fujita J."/>
            <person name="Nakamura S."/>
        </authorList>
    </citation>
    <scope>NUCLEOTIDE SEQUENCE [LARGE SCALE GENOMIC DNA]</scope>
    <source>
        <strain evidence="1 2">JCM 30996</strain>
    </source>
</reference>
<organism evidence="1 2">
    <name type="scientific">Mycolicibacterium hippocampi</name>
    <dbReference type="NCBI Taxonomy" id="659824"/>
    <lineage>
        <taxon>Bacteria</taxon>
        <taxon>Bacillati</taxon>
        <taxon>Actinomycetota</taxon>
        <taxon>Actinomycetes</taxon>
        <taxon>Mycobacteriales</taxon>
        <taxon>Mycobacteriaceae</taxon>
        <taxon>Mycolicibacterium</taxon>
    </lineage>
</organism>
<keyword evidence="2" id="KW-1185">Reference proteome</keyword>
<evidence type="ECO:0000313" key="1">
    <source>
        <dbReference type="EMBL" id="GFH01507.1"/>
    </source>
</evidence>
<dbReference type="AlphaFoldDB" id="A0A7I9ZLC9"/>
<evidence type="ECO:0000313" key="2">
    <source>
        <dbReference type="Proteomes" id="UP000465304"/>
    </source>
</evidence>
<protein>
    <submittedName>
        <fullName evidence="1">Uncharacterized protein</fullName>
    </submittedName>
</protein>
<dbReference type="RefSeq" id="WP_163888292.1">
    <property type="nucleotide sequence ID" value="NZ_BLLB01000002.1"/>
</dbReference>
<proteinExistence type="predicted"/>